<gene>
    <name evidence="2" type="ORF">RJJ65_38155</name>
</gene>
<dbReference type="Proteomes" id="UP001268610">
    <property type="component" value="Unassembled WGS sequence"/>
</dbReference>
<evidence type="ECO:0000256" key="1">
    <source>
        <dbReference type="SAM" id="Phobius"/>
    </source>
</evidence>
<name>A0AAJ2LP21_9HYPH</name>
<feature type="transmembrane region" description="Helical" evidence="1">
    <location>
        <begin position="47"/>
        <end position="69"/>
    </location>
</feature>
<reference evidence="2" key="1">
    <citation type="submission" date="2023-04" db="EMBL/GenBank/DDBJ databases">
        <title>Genomic characterization of faba bean (Vicia faba) microsymbionts in Mexican soils.</title>
        <authorList>
            <person name="Rivera Orduna F.N."/>
            <person name="Guevara-Luna J."/>
            <person name="Yan J."/>
            <person name="Arroyo-Herrera I."/>
            <person name="Li Y."/>
            <person name="Vasquez-Murrieta M.S."/>
            <person name="Wang E.T."/>
        </authorList>
    </citation>
    <scope>NUCLEOTIDE SEQUENCE</scope>
    <source>
        <strain evidence="2">CH26</strain>
    </source>
</reference>
<organism evidence="2 3">
    <name type="scientific">Rhizobium hidalgonense</name>
    <dbReference type="NCBI Taxonomy" id="1538159"/>
    <lineage>
        <taxon>Bacteria</taxon>
        <taxon>Pseudomonadati</taxon>
        <taxon>Pseudomonadota</taxon>
        <taxon>Alphaproteobacteria</taxon>
        <taxon>Hyphomicrobiales</taxon>
        <taxon>Rhizobiaceae</taxon>
        <taxon>Rhizobium/Agrobacterium group</taxon>
        <taxon>Rhizobium</taxon>
    </lineage>
</organism>
<feature type="non-terminal residue" evidence="2">
    <location>
        <position position="74"/>
    </location>
</feature>
<protein>
    <recommendedName>
        <fullName evidence="4">Glycosyl transferase</fullName>
    </recommendedName>
</protein>
<evidence type="ECO:0000313" key="2">
    <source>
        <dbReference type="EMBL" id="MDR9778367.1"/>
    </source>
</evidence>
<feature type="transmembrane region" description="Helical" evidence="1">
    <location>
        <begin position="6"/>
        <end position="26"/>
    </location>
</feature>
<comment type="caution">
    <text evidence="2">The sequence shown here is derived from an EMBL/GenBank/DDBJ whole genome shotgun (WGS) entry which is preliminary data.</text>
</comment>
<dbReference type="EMBL" id="JAVLSF010000741">
    <property type="protein sequence ID" value="MDR9778367.1"/>
    <property type="molecule type" value="Genomic_DNA"/>
</dbReference>
<keyword evidence="1" id="KW-0812">Transmembrane</keyword>
<keyword evidence="1" id="KW-0472">Membrane</keyword>
<sequence>MFSVWIYLIVFLATFLLTAYMRHYALKRNIIDNPNDRSSHSVPTPRGGGVAIVVSYLAALCILMFYNVLALNTG</sequence>
<evidence type="ECO:0000313" key="3">
    <source>
        <dbReference type="Proteomes" id="UP001268610"/>
    </source>
</evidence>
<keyword evidence="1" id="KW-1133">Transmembrane helix</keyword>
<proteinExistence type="predicted"/>
<evidence type="ECO:0008006" key="4">
    <source>
        <dbReference type="Google" id="ProtNLM"/>
    </source>
</evidence>
<dbReference type="AlphaFoldDB" id="A0AAJ2LP21"/>
<accession>A0AAJ2LP21</accession>